<dbReference type="AlphaFoldDB" id="M6CSB4"/>
<proteinExistence type="predicted"/>
<protein>
    <submittedName>
        <fullName evidence="1">Uncharacterized protein</fullName>
    </submittedName>
</protein>
<evidence type="ECO:0000313" key="1">
    <source>
        <dbReference type="EMBL" id="EMJ94842.1"/>
    </source>
</evidence>
<comment type="caution">
    <text evidence="1">The sequence shown here is derived from an EMBL/GenBank/DDBJ whole genome shotgun (WGS) entry which is preliminary data.</text>
</comment>
<organism evidence="1 2">
    <name type="scientific">Leptospira alstonii serovar Sichuan str. 79601</name>
    <dbReference type="NCBI Taxonomy" id="1218565"/>
    <lineage>
        <taxon>Bacteria</taxon>
        <taxon>Pseudomonadati</taxon>
        <taxon>Spirochaetota</taxon>
        <taxon>Spirochaetia</taxon>
        <taxon>Leptospirales</taxon>
        <taxon>Leptospiraceae</taxon>
        <taxon>Leptospira</taxon>
    </lineage>
</organism>
<accession>M6CSB4</accession>
<gene>
    <name evidence="1" type="ORF">LEP1GSC194_3173</name>
</gene>
<dbReference type="EMBL" id="ANIK01000045">
    <property type="protein sequence ID" value="EMJ94842.1"/>
    <property type="molecule type" value="Genomic_DNA"/>
</dbReference>
<sequence length="67" mass="8081">MQIRKFSYLKRPQWIDRSCEPGPALTQYDRVSSGWHRRNRPKFAGNSAYVFKRIKFRAIMDRESAKF</sequence>
<dbReference type="Proteomes" id="UP000011988">
    <property type="component" value="Unassembled WGS sequence"/>
</dbReference>
<evidence type="ECO:0000313" key="2">
    <source>
        <dbReference type="Proteomes" id="UP000011988"/>
    </source>
</evidence>
<name>M6CSB4_9LEPT</name>
<reference evidence="1 2" key="1">
    <citation type="submission" date="2013-01" db="EMBL/GenBank/DDBJ databases">
        <authorList>
            <person name="Harkins D.M."/>
            <person name="Durkin A.S."/>
            <person name="Brinkac L.M."/>
            <person name="Haft D.H."/>
            <person name="Selengut J.D."/>
            <person name="Sanka R."/>
            <person name="DePew J."/>
            <person name="Purushe J."/>
            <person name="Galloway R.L."/>
            <person name="Vinetz J.M."/>
            <person name="Sutton G.G."/>
            <person name="Nierman W.C."/>
            <person name="Fouts D.E."/>
        </authorList>
    </citation>
    <scope>NUCLEOTIDE SEQUENCE [LARGE SCALE GENOMIC DNA]</scope>
    <source>
        <strain evidence="1 2">79601</strain>
    </source>
</reference>
<dbReference type="PATRIC" id="fig|1218565.3.peg.2268"/>